<organism evidence="1 2">
    <name type="scientific">Pedobacter cryoconitis</name>
    <dbReference type="NCBI Taxonomy" id="188932"/>
    <lineage>
        <taxon>Bacteria</taxon>
        <taxon>Pseudomonadati</taxon>
        <taxon>Bacteroidota</taxon>
        <taxon>Sphingobacteriia</taxon>
        <taxon>Sphingobacteriales</taxon>
        <taxon>Sphingobacteriaceae</taxon>
        <taxon>Pedobacter</taxon>
    </lineage>
</organism>
<dbReference type="OrthoDB" id="677051at2"/>
<dbReference type="PATRIC" id="fig|188932.3.peg.3823"/>
<name>A0A127VGQ0_9SPHI</name>
<evidence type="ECO:0008006" key="3">
    <source>
        <dbReference type="Google" id="ProtNLM"/>
    </source>
</evidence>
<dbReference type="EMBL" id="CP014504">
    <property type="protein sequence ID" value="AMQ00543.1"/>
    <property type="molecule type" value="Genomic_DNA"/>
</dbReference>
<accession>A0A127VGQ0</accession>
<dbReference type="RefSeq" id="WP_068403655.1">
    <property type="nucleotide sequence ID" value="NZ_CP014504.1"/>
</dbReference>
<dbReference type="NCBIfam" id="TIGR04019">
    <property type="entry name" value="B_thiol_YtxJ"/>
    <property type="match status" value="1"/>
</dbReference>
<gene>
    <name evidence="1" type="ORF">AY601_3681</name>
</gene>
<evidence type="ECO:0000313" key="2">
    <source>
        <dbReference type="Proteomes" id="UP000071561"/>
    </source>
</evidence>
<protein>
    <recommendedName>
        <fullName evidence="3">Bacillithiol system protein YtxJ</fullName>
    </recommendedName>
</protein>
<dbReference type="InterPro" id="IPR022551">
    <property type="entry name" value="BrxC"/>
</dbReference>
<evidence type="ECO:0000313" key="1">
    <source>
        <dbReference type="EMBL" id="AMQ00543.1"/>
    </source>
</evidence>
<dbReference type="AlphaFoldDB" id="A0A127VGQ0"/>
<sequence>MEWKNITDPEQISGIKTQEGYSLIFKHSTRCSVSMMAKKRFELDWDIIPEGTKLYFLDLISHRAISAQIAETFQVHHESPQILLIKDGDCVLDASHSDISADEVAELINN</sequence>
<dbReference type="KEGG" id="pcm:AY601_3681"/>
<reference evidence="1 2" key="1">
    <citation type="submission" date="2016-03" db="EMBL/GenBank/DDBJ databases">
        <title>Complete genome sequence of Pedobacter cryoconitis PAMC 27485.</title>
        <authorList>
            <person name="Lee J."/>
            <person name="Kim O.-S."/>
        </authorList>
    </citation>
    <scope>NUCLEOTIDE SEQUENCE [LARGE SCALE GENOMIC DNA]</scope>
    <source>
        <strain evidence="1 2">PAMC 27485</strain>
    </source>
</reference>
<dbReference type="Proteomes" id="UP000071561">
    <property type="component" value="Chromosome"/>
</dbReference>
<keyword evidence="2" id="KW-1185">Reference proteome</keyword>
<dbReference type="Gene3D" id="3.40.30.10">
    <property type="entry name" value="Glutaredoxin"/>
    <property type="match status" value="1"/>
</dbReference>
<dbReference type="Pfam" id="PF11009">
    <property type="entry name" value="BrxC"/>
    <property type="match status" value="1"/>
</dbReference>
<proteinExistence type="predicted"/>